<protein>
    <submittedName>
        <fullName evidence="1">Uncharacterized protein</fullName>
    </submittedName>
</protein>
<keyword evidence="2" id="KW-1185">Reference proteome</keyword>
<name>A0ABV1D6U8_9FIRM</name>
<comment type="caution">
    <text evidence="1">The sequence shown here is derived from an EMBL/GenBank/DDBJ whole genome shotgun (WGS) entry which is preliminary data.</text>
</comment>
<proteinExistence type="predicted"/>
<gene>
    <name evidence="1" type="ORF">WMQ36_14090</name>
</gene>
<evidence type="ECO:0000313" key="2">
    <source>
        <dbReference type="Proteomes" id="UP001454086"/>
    </source>
</evidence>
<sequence>MGNLVKQLDRLTQDKERLAINAAAIDIRKYDAEIHDFFQYPLGVSFIGVEKPLVEGWQEAFSVLFILDLYYQNDWICSEQERTSPDQQVVRRMPDAEWIAALRGYWIDDYFGLKNRWFHIKDKDVEAFQKELLWWMPGNAPESGKKRLEQELAGTKWVCSLFAGAFYDKFFGETERHYFFAESGVYD</sequence>
<dbReference type="RefSeq" id="WP_008717934.1">
    <property type="nucleotide sequence ID" value="NZ_JBBMFM010000050.1"/>
</dbReference>
<dbReference type="Proteomes" id="UP001454086">
    <property type="component" value="Unassembled WGS sequence"/>
</dbReference>
<dbReference type="EMBL" id="JBBMFM010000050">
    <property type="protein sequence ID" value="MEQ2426101.1"/>
    <property type="molecule type" value="Genomic_DNA"/>
</dbReference>
<evidence type="ECO:0000313" key="1">
    <source>
        <dbReference type="EMBL" id="MEQ2426101.1"/>
    </source>
</evidence>
<accession>A0ABV1D6U8</accession>
<organism evidence="1 2">
    <name type="scientific">Enterocloster hominis</name>
    <name type="common">ex Hitch et al. 2024</name>
    <dbReference type="NCBI Taxonomy" id="1917870"/>
    <lineage>
        <taxon>Bacteria</taxon>
        <taxon>Bacillati</taxon>
        <taxon>Bacillota</taxon>
        <taxon>Clostridia</taxon>
        <taxon>Lachnospirales</taxon>
        <taxon>Lachnospiraceae</taxon>
        <taxon>Enterocloster</taxon>
    </lineage>
</organism>
<reference evidence="1 2" key="1">
    <citation type="submission" date="2024-03" db="EMBL/GenBank/DDBJ databases">
        <title>Human intestinal bacterial collection.</title>
        <authorList>
            <person name="Pauvert C."/>
            <person name="Hitch T.C.A."/>
            <person name="Clavel T."/>
        </authorList>
    </citation>
    <scope>NUCLEOTIDE SEQUENCE [LARGE SCALE GENOMIC DNA]</scope>
    <source>
        <strain evidence="1 2">CLA-SR-H021</strain>
    </source>
</reference>